<dbReference type="InterPro" id="IPR022385">
    <property type="entry name" value="Rhs_assc_core"/>
</dbReference>
<dbReference type="InterPro" id="IPR013320">
    <property type="entry name" value="ConA-like_dom_sf"/>
</dbReference>
<dbReference type="eggNOG" id="COG2133">
    <property type="taxonomic scope" value="Bacteria"/>
</dbReference>
<feature type="domain" description="PA14" evidence="2">
    <location>
        <begin position="3786"/>
        <end position="3950"/>
    </location>
</feature>
<dbReference type="InterPro" id="IPR011658">
    <property type="entry name" value="PA14_dom"/>
</dbReference>
<dbReference type="STRING" id="153721.MYP_2870"/>
<evidence type="ECO:0000259" key="2">
    <source>
        <dbReference type="PROSITE" id="PS51820"/>
    </source>
</evidence>
<name>A0A098LF86_9BACT</name>
<feature type="region of interest" description="Disordered" evidence="1">
    <location>
        <begin position="2228"/>
        <end position="2249"/>
    </location>
</feature>
<dbReference type="Gene3D" id="2.60.120.200">
    <property type="match status" value="1"/>
</dbReference>
<dbReference type="SMART" id="SM00758">
    <property type="entry name" value="PA14"/>
    <property type="match status" value="4"/>
</dbReference>
<feature type="domain" description="PA14" evidence="2">
    <location>
        <begin position="3626"/>
        <end position="3774"/>
    </location>
</feature>
<dbReference type="Pfam" id="PF18483">
    <property type="entry name" value="Lectin_L-type_dom"/>
    <property type="match status" value="1"/>
</dbReference>
<protein>
    <recommendedName>
        <fullName evidence="2">PA14 domain-containing protein</fullName>
    </recommendedName>
</protein>
<feature type="domain" description="PA14" evidence="2">
    <location>
        <begin position="3452"/>
        <end position="3612"/>
    </location>
</feature>
<dbReference type="Proteomes" id="UP000030185">
    <property type="component" value="Unassembled WGS sequence"/>
</dbReference>
<dbReference type="InterPro" id="IPR037524">
    <property type="entry name" value="PA14/GLEYA"/>
</dbReference>
<feature type="compositionally biased region" description="Low complexity" evidence="1">
    <location>
        <begin position="2230"/>
        <end position="2247"/>
    </location>
</feature>
<dbReference type="eggNOG" id="COG3250">
    <property type="taxonomic scope" value="Bacteria"/>
</dbReference>
<organism evidence="3 4">
    <name type="scientific">Sporocytophaga myxococcoides</name>
    <dbReference type="NCBI Taxonomy" id="153721"/>
    <lineage>
        <taxon>Bacteria</taxon>
        <taxon>Pseudomonadati</taxon>
        <taxon>Bacteroidota</taxon>
        <taxon>Cytophagia</taxon>
        <taxon>Cytophagales</taxon>
        <taxon>Cytophagaceae</taxon>
        <taxon>Sporocytophaga</taxon>
    </lineage>
</organism>
<evidence type="ECO:0000256" key="1">
    <source>
        <dbReference type="SAM" id="MobiDB-lite"/>
    </source>
</evidence>
<dbReference type="PROSITE" id="PS51820">
    <property type="entry name" value="PA14"/>
    <property type="match status" value="4"/>
</dbReference>
<dbReference type="Pfam" id="PF07691">
    <property type="entry name" value="PA14"/>
    <property type="match status" value="4"/>
</dbReference>
<dbReference type="Gene3D" id="2.60.120.260">
    <property type="entry name" value="Galactose-binding domain-like"/>
    <property type="match status" value="1"/>
</dbReference>
<feature type="region of interest" description="Disordered" evidence="1">
    <location>
        <begin position="3385"/>
        <end position="3404"/>
    </location>
</feature>
<evidence type="ECO:0000313" key="4">
    <source>
        <dbReference type="Proteomes" id="UP000030185"/>
    </source>
</evidence>
<evidence type="ECO:0000313" key="3">
    <source>
        <dbReference type="EMBL" id="GAL85641.1"/>
    </source>
</evidence>
<dbReference type="InterPro" id="IPR056573">
    <property type="entry name" value="Lectin_L-type_dom"/>
</dbReference>
<accession>A0A098LF86</accession>
<feature type="domain" description="PA14" evidence="2">
    <location>
        <begin position="1025"/>
        <end position="1184"/>
    </location>
</feature>
<dbReference type="SUPFAM" id="SSF56988">
    <property type="entry name" value="Anthrax protective antigen"/>
    <property type="match status" value="4"/>
</dbReference>
<keyword evidence="4" id="KW-1185">Reference proteome</keyword>
<dbReference type="Gene3D" id="2.180.10.10">
    <property type="entry name" value="RHS repeat-associated core"/>
    <property type="match status" value="2"/>
</dbReference>
<dbReference type="CDD" id="cd01951">
    <property type="entry name" value="lectin_L-type"/>
    <property type="match status" value="1"/>
</dbReference>
<dbReference type="EMBL" id="BBLT01000005">
    <property type="protein sequence ID" value="GAL85641.1"/>
    <property type="molecule type" value="Genomic_DNA"/>
</dbReference>
<dbReference type="eggNOG" id="COG3209">
    <property type="taxonomic scope" value="Bacteria"/>
</dbReference>
<proteinExistence type="predicted"/>
<dbReference type="eggNOG" id="COG3291">
    <property type="taxonomic scope" value="Bacteria"/>
</dbReference>
<dbReference type="eggNOG" id="COG4447">
    <property type="taxonomic scope" value="Bacteria"/>
</dbReference>
<dbReference type="SUPFAM" id="SSF49899">
    <property type="entry name" value="Concanavalin A-like lectins/glucanases"/>
    <property type="match status" value="1"/>
</dbReference>
<reference evidence="3 4" key="1">
    <citation type="submission" date="2014-09" db="EMBL/GenBank/DDBJ databases">
        <title>Sporocytophaga myxococcoides PG-01 genome sequencing.</title>
        <authorList>
            <person name="Liu L."/>
            <person name="Gao P.J."/>
            <person name="Chen G.J."/>
            <person name="Wang L.S."/>
        </authorList>
    </citation>
    <scope>NUCLEOTIDE SEQUENCE [LARGE SCALE GENOMIC DNA]</scope>
    <source>
        <strain evidence="3 4">PG-01</strain>
    </source>
</reference>
<dbReference type="GO" id="GO:0004553">
    <property type="term" value="F:hydrolase activity, hydrolyzing O-glycosyl compounds"/>
    <property type="evidence" value="ECO:0007669"/>
    <property type="project" value="UniProtKB-ARBA"/>
</dbReference>
<comment type="caution">
    <text evidence="3">The sequence shown here is derived from an EMBL/GenBank/DDBJ whole genome shotgun (WGS) entry which is preliminary data.</text>
</comment>
<dbReference type="GO" id="GO:0005975">
    <property type="term" value="P:carbohydrate metabolic process"/>
    <property type="evidence" value="ECO:0007669"/>
    <property type="project" value="UniProtKB-ARBA"/>
</dbReference>
<dbReference type="NCBIfam" id="TIGR03696">
    <property type="entry name" value="Rhs_assc_core"/>
    <property type="match status" value="1"/>
</dbReference>
<dbReference type="Gene3D" id="3.90.182.10">
    <property type="entry name" value="Toxin - Anthrax Protective Antigen,domain 1"/>
    <property type="match status" value="4"/>
</dbReference>
<sequence length="4722" mass="524552">MLSVDKRHLKIKSDLGDLYQLGSVDYAKAWDAKLSFTITAQDASNNTLKTYSIELITDEKAPEKTYFLDYTALEGKVTKFLMSTVTFTGSLVSLASPTNIKPRIVIDQDDQVSYNTQSKYSYAEIIPSNLNAAKIVNTTSSEVIGATFSWTLQSPKQYFKEFDLEILKVEPDQTGAITLDWNKASSIEIVSDAISKTTNGSGLTVFNYPMVLAEGTGYYFWRVRPIGNYYPGGRADFRNYGTWTNAPSVSGLYSISGTTYSASKQNNLNTANSINGYYFYYTQFNDLINWSYSKVLTEGGRQSESMVFANGLRQVKQQQTKLFSTNQVIGVQNVYDYSGRPALKSLPAPVNNSFLGYKNNFFYNSSNKDYSAADFDDDVKIYSPSALSTGVGTPNSYYSDVNTTGFMGGYVPSAGGYPFLRDLFYRDATGRIYKQSAPGPEMRLKDGVDSRNIKTYYSAVAPEELIRVFGNEAPIDTTVYKVITSDPNKVNSVQYIGQNGKVLATCLSNSSATPNLDDIGNESSVTVTHTLDKSKSYSDNVSRQATSIAIDVPTQEIILDYEIDVKKFGLGCDDICWECDYKVEIEIKNTQYPQDPAKNVLISFNQFPDQIANSCSSSRSIILTNIPANEINLTCAGQTTVHGNFSNFKTTKKITLPEGSYTVEKRVYANNVNSAVANTNKETFLDQRISDLKKKREDWTASSNCCGPISVDLSKWSCDEDFYTDYCNPDNVNKIADLIAEYVNKEQAITLSSFVATLETPDLLENGTTYPLFTNISNTRDLTVAYSGKRSAKLTGGMAGPTITGIPVKHGDIYTASVFAYYTGALPTANLIIELFDGATKVKTFTNDGNTTGIPVTTSSLNTWSQIKLNSPIVIDLSSFANPSTATLKVRLFNASGSNTVWFDNLSIVGPEGKVTGGSTYKSRLQYAGANLLSNQYFTSGAPDLTKIRAFVSDMLTKGLTCKDIMDCFSKTGSIFMSNLAAMNNGQGPLYTIGADGFALTNPVQGYTFDYDYLKEAFTCLNYTIPLNGLKRSFYQNIGGKPASFSTLTPVYVDIDKFTSGGAKFQTTTFAENYVPSGAPSNIVGTANWGMVWEGQLLVPGNGSYTFTANADDAMRVYIDGKNLSTLDYWENAPSGAASRSQTITLSQGFHNLKIEYCNMTYTGSIKLTWQGPGVTSQVLGLTSVYQPGSADPCANYTNINVYNKCSGAAVSTSSILNIEIPCSSYTYTLPDERGLVEKNQIALNSYFIKDPNSSGYLPMYNYTVAQASAATCRSMLSITDQGNAQNLSSSDIQNRINQIQTKLIGECNNICDKKRGMFETAIDSYIIDLNAQYGKYSVDEEEWQTYEYLFPLTPKSCVIDYMVAQCKSQCNPESYFVDQSLIALAKTEASDPNYAANMQKFNDYVKNLSNKAYYDKLDQDKVALEQAMQQSAKFAPYKSDAANGYIQAGDVKEVQKDISQFISQALNRGVNYREVTGSYYNRTFGSYNVSPNWGVNSYPSTKYYVNQQVRDFAMHIPDGVDGNNQPQFKDKAFTAVVHTVWTQSCPSGACATDGSENTQDKWNDQLMEINITFLCPKSGQSYDASIAGFALRFDNSITGPVFNASSIVDIEKDLLKAYFDDAGLLHINLGPDLKNAIKNGGLNASSNVIHFYNCTLNDYSGALFFEYAVGAAGSSLTEKDYLWLQLKNPATNQQIYLFDEPLYWKPEYLGYPGGYHNLHNAIVNQINKAAGHHYQAEYLAAYNRIILKAPVGLIKGDQVGAIIEVGGTMPSTAFHDNYGNLSTPGMQRPGDMYNLIAQSYILPFSSYVKNTCDLKSVTQKSNCPYGYIPVGKNYPGISSSNFTFAGSAELHQNKIKLTGDYLPYDNHAGAAWSTTKKNLNQPFDMEFEVFLGCKDEKGADGIAFVLQNMGPNALGGSFHGIGYGEKKSVNEYNHNTGNYQTFPYEAPITPSLAIEFDTYDNNANYSHSDVLVSSDRAYDHISIVVNGNMLGPIATGPIQASSTSDNIEDCLPHRVRITWSGPSGNPANVLKVYFDGVLRATYANNLVASLFSGNSNVYWGWTGSTGGQSNTQWVRPAPSEGGCLACMKWVKPDEVITADETNIIINDCNSLKEEYVRNTVGDQLDKCLQAKISLLKENYKKACLTDLRDKLTLTYPLSYHHYTLYYYDRAGDLFKTVPPQGVDLMSATEISNVKDYRKTGMLPYTKLLPYHRLITTYTTNSLKQIISQSSPDAGDSNPDPDNNPYSPDDDNITKFWYNAAGQLILSQDPQQKVNSKYSYSKYDKLGRVIETGEITGFVPTFLAGYDEQIINQIWTNAGNFPNGISGVTKQEVVSNTYTVPANGITYNGMPQKNLRNRISVVAKDKVKTYFSYDPHGNVEWMIQELPEIGRKTIRYEYDLISNKVLKVYYQEGKPEQFIHRYEYDEDNRITKVYTSKDDQLWEKEANYKYYLHGPLARTEIGDDNIQGTDYVYTIEGYLKSINQPELLTISKDPGGDGSANTFLRDEFAMELGYYDGDYNRTGKNIGKGNSLDPYASVMTKANNSLYNGNISYIISSTRKGFNTSGQLSRYSALNIYRYDKLNRLKKSDLCDYTGYNGSWSSPSYNSYKETFNYDYNGNITSLIRRNMSGGIIDNLQYSYNQGAGGLLQNRLYHVHDGATFTSEGDIQGTTPFDYNSTPSTINNLNNYAYDLRGNLIKDVNEGITNITWNPYGKVNSVVKSGLTLQFVYDAMGNRVIKKELTGTQVKRATYYVRDASGNIMGVYGKNYDENTAKTNYSLDEIPIYGSSRIGQYNPELQVDNYSGYKDETSVINNSLSGSEGAEWLMTTSNGMRTLDFTSSGKVLSTNFETSADYRNPAIVLDGNNKLLLGAYCINGGTSWILIDKNKNRIPIPAGVNLPPLINNNGTPFFVRNPTDPDKYYFIFPPGPSGTTLREWNYIEVDAKDGKILSSAAQSLPGNHKFGFGMSVLTDANNNTRIYAYKQKDASKDVQIYSFDITSDGIGTPVLRSEVKRMDDYNISALCEMVTSSDNKKLALSLYVNTTLALSQDIVTWDLDPVSGELFNQKIYDVPSNTTPAGTPGNVLHVEYSQSSNYLYFTTNNSSASANVGRISVNDSNNSSLVDDFDNSRIATLAGSAGKLSVVSNPRQTTENPSANCASYTRTDQLYDWVKYNLPQKVNMYNKTIRLQVYDPNPPTNILINAQNIATLNANQWPNGIYGEYSAVTKTANAGKWQTLTFTVNTLNGTLSNNVDQLIIHFDPNSSAMNGKNLLFDKVEIINNSAVDNAGVPFYTASPGTGAIDIARTVEGKIIIGNGSASLSEITSPEAMTNALVAQGIQTGVATVSGSVYRSEFAKLVRASDFVMDICNTPVAKTELNHWIVSTESPSNGTSGATGLTFSGSSNPTVNPNTDDKALNLSHNVAVAEDQAGNEKLRFYVGETKEYNCPITVPPNVIPGLIGEYTNYQYGFFGEAFSKTVLTRLEPNINFNWGAESPDGPNGKVNKNDFTAWYIGYITIPATTEYTFYLNANKVAELYIDGNLQLSNNTIHPWYYDYYGWTFPQEISKKITLTAGDHAIKVFYKESDAVSSNKNASIQLLWQSSTISKQVVPASQFKTNNSTVETTLMYSKTGLIGEYFNNTIGVGKAVATRIDNQVNFTWQNNPAALGVYSDNFSVRWRGFIEIPQTGAYKFILNTDNTTDPILKIDGVVIATNATSSISLPNGATEYIYDKQTTGNLSSGSHTIEVFYKDGNEDATCKLSWEYGGNPRIIVPYTAFRPSTVTCNTKAIEHGLKAEYYNNYLLPSNDQTFIQSRTPDLTRIDKEVNFDLVYGSPNPGKYMPGIFTLETPLAPGVINWKLYMTRWTGQIYIPKDALYTFYLEANASKLYIDGVELTQMSYWGYGDPLERSQSKALSQGYHDIEIRYVDGDATSKVILKWSSPDISKRVISSDYLYASPRRVNHLSANGGAVELDAANEIKASNSTKSIFAKAPNDVDRYYLVTGKDGNLYYNTISFSNGTPAITSAEKNIPIKIANKGGNLMYDKDRNKYALAVYNDVYGEKRNKLFVAILNSQRIGLYACDILETGLGEAVLVKEFKDNYCDGACAEITSANNKIDLGEMHISPLGDKLALNIMAGEEVAYSNNVASRMEFFNLANAANGLSVTYDRSYILNKENRYVSGTNVRTSKGEILYATKTMSFDFSKDGNYIYYIEQACDAGQIENCHYSTGCPNSNCRKSILKRFNCSTYANWETVNPSFYYDKRYETELRRAVNGKFYMNNLYASAPTQSSLVTFTHNTTLATVTASLGTQSLSSGASAYGLPLQPYKVYKSCASINNNFVLAREIGKRSYELTDHLGNVRAVLSDMRIWKDLTSEGGNGDNLCTNNEMHTDVKAFTDYYAFGMPMPGRNYTRSGGKYRYGFNGKEKDTEWNSGQIYDYGFRIYDPRIAKFLSVDPLAPEYPWYTPYQFAGNTPIQAIDLDGLEEYHYIRTKDKDGKTVLTFSHEKDLVDIEWSFLNNGIPGLWYKTIKSQRKVYVVHQTDEFFYEGCECMKQYDEAVEYSSRDAANKATDEDFDITRADVMWRAMNQAWIAKNERMGFGSGRSPAYRRWAQPRQKYNYGKFNSNYMNHEAQIRLDLKIPSHWESKAENFGEGIKFYDPANPKYTHIRVSPGLYSSPFESSRVPNVKWSRDGSLLDVNGERIIKSDGHEQNKTPQGHIPYTQFQYK</sequence>
<gene>
    <name evidence="3" type="ORF">MYP_2870</name>
</gene>